<sequence>MKSKYLQSESARMMPHRTIVCIVFPYAASTASINCRYFPPLSFTSLTMAKNSLGASFAAWIGFSLLIILENNVCEVNAVLEHFDFELPGHLKRPKPFKVHPVERSWGVVSPSYKPTPWDAPCMAKQCDQTPGPFNRLEYNLYDEYIDRKRTMCCCKEHHYQMRDGLPANPAGRTGLSGRGLFPRYGPNHYMKILIVKTLEDGYHMLTRNGSEDINDAFFEGFVDHPKDVFYPDELHSVLYFNLRGEYRDDKKVERIMKKGRKNSVRVLSGSVPSYLNTDNAWVEGHIYVLFCEKARGLCEYGLRTLQADKGYTWVPWNRDASIATIKRITKSLPEDDETKKELSSYSIFCEGCDPSLKYPILGMLGIAGLNAAILGVKFGVTAILYSNFLISLLTPIVTPLIVVIAAVCIYDFVQRVRQQ</sequence>
<organism evidence="3">
    <name type="scientific">Trichuris suis</name>
    <name type="common">pig whipworm</name>
    <dbReference type="NCBI Taxonomy" id="68888"/>
    <lineage>
        <taxon>Eukaryota</taxon>
        <taxon>Metazoa</taxon>
        <taxon>Ecdysozoa</taxon>
        <taxon>Nematoda</taxon>
        <taxon>Enoplea</taxon>
        <taxon>Dorylaimia</taxon>
        <taxon>Trichinellida</taxon>
        <taxon>Trichuridae</taxon>
        <taxon>Trichuris</taxon>
    </lineage>
</organism>
<gene>
    <name evidence="2" type="ORF">M513_12619</name>
    <name evidence="3" type="ORF">M514_12619</name>
</gene>
<protein>
    <submittedName>
        <fullName evidence="3">Uncharacterized protein</fullName>
    </submittedName>
</protein>
<feature type="transmembrane region" description="Helical" evidence="1">
    <location>
        <begin position="393"/>
        <end position="414"/>
    </location>
</feature>
<evidence type="ECO:0000313" key="4">
    <source>
        <dbReference type="Proteomes" id="UP000030764"/>
    </source>
</evidence>
<dbReference type="GO" id="GO:0047631">
    <property type="term" value="F:ADP-ribose diphosphatase activity"/>
    <property type="evidence" value="ECO:0007669"/>
    <property type="project" value="InterPro"/>
</dbReference>
<dbReference type="InterPro" id="IPR039989">
    <property type="entry name" value="NUDT9"/>
</dbReference>
<name>A0A085NH97_9BILA</name>
<dbReference type="Proteomes" id="UP000030758">
    <property type="component" value="Unassembled WGS sequence"/>
</dbReference>
<evidence type="ECO:0000313" key="3">
    <source>
        <dbReference type="EMBL" id="KFD68843.1"/>
    </source>
</evidence>
<dbReference type="EMBL" id="KL363367">
    <property type="protein sequence ID" value="KFD46505.1"/>
    <property type="molecule type" value="Genomic_DNA"/>
</dbReference>
<reference evidence="3 4" key="1">
    <citation type="journal article" date="2014" name="Nat. Genet.">
        <title>Genome and transcriptome of the porcine whipworm Trichuris suis.</title>
        <authorList>
            <person name="Jex A.R."/>
            <person name="Nejsum P."/>
            <person name="Schwarz E.M."/>
            <person name="Hu L."/>
            <person name="Young N.D."/>
            <person name="Hall R.S."/>
            <person name="Korhonen P.K."/>
            <person name="Liao S."/>
            <person name="Thamsborg S."/>
            <person name="Xia J."/>
            <person name="Xu P."/>
            <person name="Wang S."/>
            <person name="Scheerlinck J.P."/>
            <person name="Hofmann A."/>
            <person name="Sternberg P.W."/>
            <person name="Wang J."/>
            <person name="Gasser R.B."/>
        </authorList>
    </citation>
    <scope>NUCLEOTIDE SEQUENCE [LARGE SCALE GENOMIC DNA]</scope>
    <source>
        <strain evidence="3">DCEP-RM93F</strain>
        <strain evidence="2">DCEP-RM93M</strain>
    </source>
</reference>
<keyword evidence="1" id="KW-0812">Transmembrane</keyword>
<keyword evidence="1" id="KW-1133">Transmembrane helix</keyword>
<dbReference type="AlphaFoldDB" id="A0A085NH97"/>
<proteinExistence type="predicted"/>
<feature type="transmembrane region" description="Helical" evidence="1">
    <location>
        <begin position="51"/>
        <end position="69"/>
    </location>
</feature>
<dbReference type="PANTHER" id="PTHR13030:SF8">
    <property type="entry name" value="ADP-RIBOSE PYROPHOSPHATASE, MITOCHONDRIAL"/>
    <property type="match status" value="1"/>
</dbReference>
<evidence type="ECO:0000256" key="1">
    <source>
        <dbReference type="SAM" id="Phobius"/>
    </source>
</evidence>
<evidence type="ECO:0000313" key="2">
    <source>
        <dbReference type="EMBL" id="KFD46505.1"/>
    </source>
</evidence>
<keyword evidence="4" id="KW-1185">Reference proteome</keyword>
<dbReference type="Proteomes" id="UP000030764">
    <property type="component" value="Unassembled WGS sequence"/>
</dbReference>
<dbReference type="EMBL" id="KL367500">
    <property type="protein sequence ID" value="KFD68843.1"/>
    <property type="molecule type" value="Genomic_DNA"/>
</dbReference>
<accession>A0A085NH97</accession>
<dbReference type="Pfam" id="PF25969">
    <property type="entry name" value="NUDT9_N"/>
    <property type="match status" value="1"/>
</dbReference>
<dbReference type="PANTHER" id="PTHR13030">
    <property type="entry name" value="NUDIX HYDROLASE"/>
    <property type="match status" value="1"/>
</dbReference>
<keyword evidence="1" id="KW-0472">Membrane</keyword>
<feature type="transmembrane region" description="Helical" evidence="1">
    <location>
        <begin position="365"/>
        <end position="387"/>
    </location>
</feature>